<evidence type="ECO:0000313" key="2">
    <source>
        <dbReference type="EMBL" id="SER02004.1"/>
    </source>
</evidence>
<keyword evidence="1" id="KW-0472">Membrane</keyword>
<reference evidence="2 3" key="1">
    <citation type="submission" date="2016-10" db="EMBL/GenBank/DDBJ databases">
        <authorList>
            <person name="Varghese N."/>
            <person name="Submissions S."/>
        </authorList>
    </citation>
    <scope>NUCLEOTIDE SEQUENCE [LARGE SCALE GENOMIC DNA]</scope>
    <source>
        <strain evidence="3">DSM 19823 / KCTC 23066 / CCTCC M 208030 / D25</strain>
    </source>
</reference>
<protein>
    <submittedName>
        <fullName evidence="2">Uncharacterized protein</fullName>
    </submittedName>
</protein>
<keyword evidence="1" id="KW-1133">Transmembrane helix</keyword>
<name>A0AAJ5BE99_MYRPR</name>
<accession>A0AAJ5BE99</accession>
<comment type="caution">
    <text evidence="2">The sequence shown here is derived from an EMBL/GenBank/DDBJ whole genome shotgun (WGS) entry which is preliminary data.</text>
</comment>
<feature type="transmembrane region" description="Helical" evidence="1">
    <location>
        <begin position="9"/>
        <end position="28"/>
    </location>
</feature>
<dbReference type="KEGG" id="mpw:MPR_0612"/>
<keyword evidence="1" id="KW-0812">Transmembrane</keyword>
<organism evidence="2 3">
    <name type="scientific">Myroides profundi</name>
    <dbReference type="NCBI Taxonomy" id="480520"/>
    <lineage>
        <taxon>Bacteria</taxon>
        <taxon>Pseudomonadati</taxon>
        <taxon>Bacteroidota</taxon>
        <taxon>Flavobacteriia</taxon>
        <taxon>Flavobacteriales</taxon>
        <taxon>Flavobacteriaceae</taxon>
        <taxon>Myroides</taxon>
    </lineage>
</organism>
<gene>
    <name evidence="2" type="ORF">SAMN04488089_108122</name>
</gene>
<keyword evidence="3" id="KW-1185">Reference proteome</keyword>
<evidence type="ECO:0000256" key="1">
    <source>
        <dbReference type="SAM" id="Phobius"/>
    </source>
</evidence>
<dbReference type="Proteomes" id="UP000183496">
    <property type="component" value="Unassembled WGS sequence"/>
</dbReference>
<dbReference type="AlphaFoldDB" id="A0AAJ5BE99"/>
<feature type="transmembrane region" description="Helical" evidence="1">
    <location>
        <begin position="34"/>
        <end position="53"/>
    </location>
</feature>
<sequence length="63" mass="7380">MKALRIIPFFYLFIAVLFIYDGVSKIVAGETGSWLSFLIAAVAIFMFFFRRKFLKKMDGYNKK</sequence>
<dbReference type="EMBL" id="FOFY01000008">
    <property type="protein sequence ID" value="SER02004.1"/>
    <property type="molecule type" value="Genomic_DNA"/>
</dbReference>
<evidence type="ECO:0000313" key="3">
    <source>
        <dbReference type="Proteomes" id="UP000183496"/>
    </source>
</evidence>
<proteinExistence type="predicted"/>
<dbReference type="RefSeq" id="WP_041888999.1">
    <property type="nucleotide sequence ID" value="NZ_CP010817.1"/>
</dbReference>